<dbReference type="SUPFAM" id="SSF53448">
    <property type="entry name" value="Nucleotide-diphospho-sugar transferases"/>
    <property type="match status" value="1"/>
</dbReference>
<keyword evidence="2" id="KW-0328">Glycosyltransferase</keyword>
<protein>
    <recommendedName>
        <fullName evidence="4">Glycosyltransferase 2-like domain-containing protein</fullName>
    </recommendedName>
</protein>
<dbReference type="InterPro" id="IPR029044">
    <property type="entry name" value="Nucleotide-diphossugar_trans"/>
</dbReference>
<evidence type="ECO:0000259" key="4">
    <source>
        <dbReference type="Pfam" id="PF00535"/>
    </source>
</evidence>
<dbReference type="EMBL" id="BAABKM010000001">
    <property type="protein sequence ID" value="GAA4692123.1"/>
    <property type="molecule type" value="Genomic_DNA"/>
</dbReference>
<evidence type="ECO:0000256" key="3">
    <source>
        <dbReference type="ARBA" id="ARBA00022679"/>
    </source>
</evidence>
<dbReference type="Gene3D" id="3.90.550.10">
    <property type="entry name" value="Spore Coat Polysaccharide Biosynthesis Protein SpsA, Chain A"/>
    <property type="match status" value="1"/>
</dbReference>
<dbReference type="PANTHER" id="PTHR43398:SF1">
    <property type="entry name" value="DOLICHOL-PHOSPHATE MANNOSYLTRANSFERASE SUBUNIT 1"/>
    <property type="match status" value="1"/>
</dbReference>
<feature type="domain" description="Glycosyltransferase 2-like" evidence="4">
    <location>
        <begin position="4"/>
        <end position="167"/>
    </location>
</feature>
<dbReference type="InterPro" id="IPR039528">
    <property type="entry name" value="DPM1-like"/>
</dbReference>
<evidence type="ECO:0000313" key="5">
    <source>
        <dbReference type="EMBL" id="GAA4692123.1"/>
    </source>
</evidence>
<dbReference type="CDD" id="cd06442">
    <property type="entry name" value="DPM1_like"/>
    <property type="match status" value="1"/>
</dbReference>
<comment type="similarity">
    <text evidence="1">Belongs to the glycosyltransferase 2 family.</text>
</comment>
<keyword evidence="3" id="KW-0808">Transferase</keyword>
<reference evidence="6" key="1">
    <citation type="journal article" date="2019" name="Int. J. Syst. Evol. Microbiol.">
        <title>The Global Catalogue of Microorganisms (GCM) 10K type strain sequencing project: providing services to taxonomists for standard genome sequencing and annotation.</title>
        <authorList>
            <consortium name="The Broad Institute Genomics Platform"/>
            <consortium name="The Broad Institute Genome Sequencing Center for Infectious Disease"/>
            <person name="Wu L."/>
            <person name="Ma J."/>
        </authorList>
    </citation>
    <scope>NUCLEOTIDE SEQUENCE [LARGE SCALE GENOMIC DNA]</scope>
    <source>
        <strain evidence="6">JCM 18531</strain>
    </source>
</reference>
<accession>A0ABP8WMQ8</accession>
<proteinExistence type="inferred from homology"/>
<name>A0ABP8WMQ8_9ACTN</name>
<evidence type="ECO:0000313" key="6">
    <source>
        <dbReference type="Proteomes" id="UP001499974"/>
    </source>
</evidence>
<dbReference type="Pfam" id="PF00535">
    <property type="entry name" value="Glycos_transf_2"/>
    <property type="match status" value="1"/>
</dbReference>
<dbReference type="PANTHER" id="PTHR43398">
    <property type="entry name" value="DOLICHOL-PHOSPHATE MANNOSYLTRANSFERASE SUBUNIT 1"/>
    <property type="match status" value="1"/>
</dbReference>
<dbReference type="RefSeq" id="WP_345518656.1">
    <property type="nucleotide sequence ID" value="NZ_BAABKM010000001.1"/>
</dbReference>
<comment type="caution">
    <text evidence="5">The sequence shown here is derived from an EMBL/GenBank/DDBJ whole genome shotgun (WGS) entry which is preliminary data.</text>
</comment>
<keyword evidence="6" id="KW-1185">Reference proteome</keyword>
<evidence type="ECO:0000256" key="2">
    <source>
        <dbReference type="ARBA" id="ARBA00022676"/>
    </source>
</evidence>
<dbReference type="Proteomes" id="UP001499974">
    <property type="component" value="Unassembled WGS sequence"/>
</dbReference>
<gene>
    <name evidence="5" type="ORF">GCM10023349_03800</name>
</gene>
<sequence>MDLIVIPTYQEAATVTGLVDRILGVADLASFHVLVVDDASPDGTADIVRAHPAYGDRLLLLRRAGKDGLGTAYRDGFAWAEQHGYAVVVQMDADGSHPPESVPDLVDALREADVAIGSRYVPGGRTVNWPWRRRLVSRAGNLYVQFLLGLPVRDATAGFRAYRPGVLAAIAPDGTEASGYSFQIETTWRATRSGLRLVEVPITFVERQQGSSKMTTSIAVEALWRVFAWRFLSPPAAPVRARVQVVGSQSTRR</sequence>
<dbReference type="InterPro" id="IPR001173">
    <property type="entry name" value="Glyco_trans_2-like"/>
</dbReference>
<evidence type="ECO:0000256" key="1">
    <source>
        <dbReference type="ARBA" id="ARBA00006739"/>
    </source>
</evidence>
<organism evidence="5 6">
    <name type="scientific">Nocardioides conyzicola</name>
    <dbReference type="NCBI Taxonomy" id="1651781"/>
    <lineage>
        <taxon>Bacteria</taxon>
        <taxon>Bacillati</taxon>
        <taxon>Actinomycetota</taxon>
        <taxon>Actinomycetes</taxon>
        <taxon>Propionibacteriales</taxon>
        <taxon>Nocardioidaceae</taxon>
        <taxon>Nocardioides</taxon>
    </lineage>
</organism>